<dbReference type="GO" id="GO:0005634">
    <property type="term" value="C:nucleus"/>
    <property type="evidence" value="ECO:0007669"/>
    <property type="project" value="UniProtKB-SubCell"/>
</dbReference>
<evidence type="ECO:0000256" key="1">
    <source>
        <dbReference type="ARBA" id="ARBA00004123"/>
    </source>
</evidence>
<reference evidence="9" key="3">
    <citation type="submission" date="2015-04" db="UniProtKB">
        <authorList>
            <consortium name="EnsemblPlants"/>
        </authorList>
    </citation>
    <scope>IDENTIFICATION</scope>
</reference>
<evidence type="ECO:0000259" key="8">
    <source>
        <dbReference type="PROSITE" id="PS51754"/>
    </source>
</evidence>
<evidence type="ECO:0000256" key="6">
    <source>
        <dbReference type="RuleBase" id="RU367028"/>
    </source>
</evidence>
<comment type="function">
    <text evidence="6">Transcriptional repressor that regulates multiple aspects of plant growth and development.</text>
</comment>
<evidence type="ECO:0000256" key="2">
    <source>
        <dbReference type="ARBA" id="ARBA00022491"/>
    </source>
</evidence>
<organism evidence="9 10">
    <name type="scientific">Leersia perrieri</name>
    <dbReference type="NCBI Taxonomy" id="77586"/>
    <lineage>
        <taxon>Eukaryota</taxon>
        <taxon>Viridiplantae</taxon>
        <taxon>Streptophyta</taxon>
        <taxon>Embryophyta</taxon>
        <taxon>Tracheophyta</taxon>
        <taxon>Spermatophyta</taxon>
        <taxon>Magnoliopsida</taxon>
        <taxon>Liliopsida</taxon>
        <taxon>Poales</taxon>
        <taxon>Poaceae</taxon>
        <taxon>BOP clade</taxon>
        <taxon>Oryzoideae</taxon>
        <taxon>Oryzeae</taxon>
        <taxon>Oryzinae</taxon>
        <taxon>Leersia</taxon>
    </lineage>
</organism>
<dbReference type="NCBIfam" id="TIGR01568">
    <property type="entry name" value="A_thal_3678"/>
    <property type="match status" value="1"/>
</dbReference>
<keyword evidence="5 6" id="KW-0539">Nucleus</keyword>
<dbReference type="InterPro" id="IPR006458">
    <property type="entry name" value="Ovate_C"/>
</dbReference>
<dbReference type="Proteomes" id="UP000032180">
    <property type="component" value="Chromosome 11"/>
</dbReference>
<dbReference type="EnsemblPlants" id="LPERR11G03080.1">
    <property type="protein sequence ID" value="LPERR11G03080.1"/>
    <property type="gene ID" value="LPERR11G03080"/>
</dbReference>
<reference evidence="9 10" key="1">
    <citation type="submission" date="2012-08" db="EMBL/GenBank/DDBJ databases">
        <title>Oryza genome evolution.</title>
        <authorList>
            <person name="Wing R.A."/>
        </authorList>
    </citation>
    <scope>NUCLEOTIDE SEQUENCE</scope>
</reference>
<dbReference type="STRING" id="77586.A0A0D9XP83"/>
<evidence type="ECO:0000313" key="10">
    <source>
        <dbReference type="Proteomes" id="UP000032180"/>
    </source>
</evidence>
<dbReference type="PANTHER" id="PTHR33057:SF202">
    <property type="entry name" value="TRANSCRIPTION REPRESSOR"/>
    <property type="match status" value="1"/>
</dbReference>
<feature type="region of interest" description="Disordered" evidence="7">
    <location>
        <begin position="88"/>
        <end position="117"/>
    </location>
</feature>
<dbReference type="PANTHER" id="PTHR33057">
    <property type="entry name" value="TRANSCRIPTION REPRESSOR OFP7-RELATED"/>
    <property type="match status" value="1"/>
</dbReference>
<evidence type="ECO:0000256" key="5">
    <source>
        <dbReference type="ARBA" id="ARBA00023242"/>
    </source>
</evidence>
<dbReference type="AlphaFoldDB" id="A0A0D9XP83"/>
<dbReference type="HOGENOM" id="CLU_061898_1_0_1"/>
<evidence type="ECO:0000256" key="4">
    <source>
        <dbReference type="ARBA" id="ARBA00023163"/>
    </source>
</evidence>
<evidence type="ECO:0000256" key="3">
    <source>
        <dbReference type="ARBA" id="ARBA00023015"/>
    </source>
</evidence>
<dbReference type="GO" id="GO:0045892">
    <property type="term" value="P:negative regulation of DNA-templated transcription"/>
    <property type="evidence" value="ECO:0007669"/>
    <property type="project" value="UniProtKB-UniRule"/>
</dbReference>
<keyword evidence="4 6" id="KW-0804">Transcription</keyword>
<evidence type="ECO:0000256" key="7">
    <source>
        <dbReference type="SAM" id="MobiDB-lite"/>
    </source>
</evidence>
<dbReference type="Gramene" id="LPERR11G03080.1">
    <property type="protein sequence ID" value="LPERR11G03080.1"/>
    <property type="gene ID" value="LPERR11G03080"/>
</dbReference>
<sequence>MDILDEQPVPSLATSFFIWPSTATAAAASCKQAATAVAAAAKTTTTARGYNFRWSSSSAAASFTSSSAATTYSTGGYSTTTSHYDDQVKIKPTTTTTKSTPPPPSIKKKKKKRAAAEDDVIDGGVGVAVEKESSDPRADFRESMVQMVVEMGMCHWDDLRCMLRRLLALNAPTHHAAILTAFADVCAQLTVPSPPPAYGGHYYRS</sequence>
<reference evidence="10" key="2">
    <citation type="submission" date="2013-12" db="EMBL/GenBank/DDBJ databases">
        <authorList>
            <person name="Yu Y."/>
            <person name="Lee S."/>
            <person name="de Baynast K."/>
            <person name="Wissotski M."/>
            <person name="Liu L."/>
            <person name="Talag J."/>
            <person name="Goicoechea J."/>
            <person name="Angelova A."/>
            <person name="Jetty R."/>
            <person name="Kudrna D."/>
            <person name="Golser W."/>
            <person name="Rivera L."/>
            <person name="Zhang J."/>
            <person name="Wing R."/>
        </authorList>
    </citation>
    <scope>NUCLEOTIDE SEQUENCE</scope>
</reference>
<keyword evidence="3 6" id="KW-0805">Transcription regulation</keyword>
<feature type="domain" description="OVATE" evidence="8">
    <location>
        <begin position="129"/>
        <end position="188"/>
    </location>
</feature>
<name>A0A0D9XP83_9ORYZ</name>
<keyword evidence="2 6" id="KW-0678">Repressor</keyword>
<dbReference type="InterPro" id="IPR038933">
    <property type="entry name" value="Ovate"/>
</dbReference>
<comment type="subcellular location">
    <subcellularLocation>
        <location evidence="1 6">Nucleus</location>
    </subcellularLocation>
</comment>
<keyword evidence="10" id="KW-1185">Reference proteome</keyword>
<protein>
    <recommendedName>
        <fullName evidence="6">Transcription repressor</fullName>
    </recommendedName>
    <alternativeName>
        <fullName evidence="6">Ovate family protein</fullName>
    </alternativeName>
</protein>
<dbReference type="Pfam" id="PF04844">
    <property type="entry name" value="Ovate"/>
    <property type="match status" value="1"/>
</dbReference>
<accession>A0A0D9XP83</accession>
<feature type="compositionally biased region" description="Low complexity" evidence="7">
    <location>
        <begin position="90"/>
        <end position="99"/>
    </location>
</feature>
<dbReference type="PROSITE" id="PS51754">
    <property type="entry name" value="OVATE"/>
    <property type="match status" value="1"/>
</dbReference>
<proteinExistence type="predicted"/>
<evidence type="ECO:0000313" key="9">
    <source>
        <dbReference type="EnsemblPlants" id="LPERR11G03080.1"/>
    </source>
</evidence>